<sequence length="735" mass="76007">MLRAALELTSALGGGSPCALVWQEPGGALHHVGTGEEQPHDDVLRGWLAAAERVAAGTVAVGAGAGAGAEAGVEAGAGAEAADAEAGAGAEAGTGARVAPVRDADGALLGALVLGDGGPDGGAADAALERVAGPVQRFLRVALERTQQAAERGSAYEALVEIGTQIQAEEVHADAVFELIVERARELCDTDVAWLALVDEHAEEVRVVVTAGGTTEAFGQMAVRLGTGIGGAAVLQGRTIQVRDQELYGNEMPAAVHNALAGEGVVSVLCSPMLRAGRMVGALYVGMRRASDFGPGAPGLLSALASQAAIAIENGRLYRALAEKNETLERSFAIHRELTDASLAGEGLDQLGRKLAQLVGRDVVVARADGATLPRRYPCDPDAEAVVVALDDDGPAPAQEAVGVIADEARLGTIHAAGDEPLSALQRSALEHGATVIALELVKQRAALEVEWRLQGELLEEILRSGATPGESLVARAAHFGIELERPRRVAVLEPVGDVEEGRLLQLTRLALAAGGGEPALVCKRGARVVVAIPEAEHDAALARVAALQRKAARAGVELLGGLSDGRLDLGTSLREAEAALGLARSGARDGGRSLVSCEALGPLRFLLDAPDMTEMRALVRRVLGPLAEHDAQRPRTQLLPTLAAYLEADCHQPTTAAACHIHVSTLKYRLARISAVLGCNPREPAARFELQLALSVLDVLRALGSDPLADSSGRDETAAGEASGRDGDRPRARR</sequence>
<evidence type="ECO:0000256" key="2">
    <source>
        <dbReference type="SAM" id="MobiDB-lite"/>
    </source>
</evidence>
<proteinExistence type="inferred from homology"/>
<gene>
    <name evidence="4" type="ORF">BDZ31_002452</name>
</gene>
<dbReference type="Gene3D" id="3.30.450.40">
    <property type="match status" value="1"/>
</dbReference>
<dbReference type="InterPro" id="IPR041522">
    <property type="entry name" value="CdaR_GGDEF"/>
</dbReference>
<feature type="region of interest" description="Disordered" evidence="2">
    <location>
        <begin position="706"/>
        <end position="735"/>
    </location>
</feature>
<dbReference type="SMART" id="SM00065">
    <property type="entry name" value="GAF"/>
    <property type="match status" value="1"/>
</dbReference>
<keyword evidence="5" id="KW-1185">Reference proteome</keyword>
<evidence type="ECO:0000256" key="1">
    <source>
        <dbReference type="ARBA" id="ARBA00006754"/>
    </source>
</evidence>
<feature type="compositionally biased region" description="Basic and acidic residues" evidence="2">
    <location>
        <begin position="713"/>
        <end position="735"/>
    </location>
</feature>
<dbReference type="EMBL" id="JACHNU010000002">
    <property type="protein sequence ID" value="MBB4662866.1"/>
    <property type="molecule type" value="Genomic_DNA"/>
</dbReference>
<dbReference type="AlphaFoldDB" id="A0A840IDI8"/>
<dbReference type="SUPFAM" id="SSF55781">
    <property type="entry name" value="GAF domain-like"/>
    <property type="match status" value="1"/>
</dbReference>
<comment type="similarity">
    <text evidence="1">Belongs to the CdaR family.</text>
</comment>
<dbReference type="Pfam" id="PF17853">
    <property type="entry name" value="GGDEF_2"/>
    <property type="match status" value="1"/>
</dbReference>
<dbReference type="Pfam" id="PF13185">
    <property type="entry name" value="GAF_2"/>
    <property type="match status" value="1"/>
</dbReference>
<dbReference type="InterPro" id="IPR042070">
    <property type="entry name" value="PucR_C-HTH_sf"/>
</dbReference>
<evidence type="ECO:0000259" key="3">
    <source>
        <dbReference type="SMART" id="SM00065"/>
    </source>
</evidence>
<evidence type="ECO:0000313" key="5">
    <source>
        <dbReference type="Proteomes" id="UP000585272"/>
    </source>
</evidence>
<feature type="domain" description="GAF" evidence="3">
    <location>
        <begin position="172"/>
        <end position="322"/>
    </location>
</feature>
<comment type="caution">
    <text evidence="4">The sequence shown here is derived from an EMBL/GenBank/DDBJ whole genome shotgun (WGS) entry which is preliminary data.</text>
</comment>
<dbReference type="Pfam" id="PF13556">
    <property type="entry name" value="HTH_30"/>
    <property type="match status" value="1"/>
</dbReference>
<organism evidence="4 5">
    <name type="scientific">Conexibacter arvalis</name>
    <dbReference type="NCBI Taxonomy" id="912552"/>
    <lineage>
        <taxon>Bacteria</taxon>
        <taxon>Bacillati</taxon>
        <taxon>Actinomycetota</taxon>
        <taxon>Thermoleophilia</taxon>
        <taxon>Solirubrobacterales</taxon>
        <taxon>Conexibacteraceae</taxon>
        <taxon>Conexibacter</taxon>
    </lineage>
</organism>
<name>A0A840IDI8_9ACTN</name>
<dbReference type="InterPro" id="IPR003018">
    <property type="entry name" value="GAF"/>
</dbReference>
<dbReference type="PANTHER" id="PTHR33744:SF7">
    <property type="entry name" value="PUCR FAMILY TRANSCRIPTIONAL REGULATOR"/>
    <property type="match status" value="1"/>
</dbReference>
<protein>
    <submittedName>
        <fullName evidence="4">Sugar diacid utilization regulator/GAF domain-containing protein</fullName>
    </submittedName>
</protein>
<dbReference type="PANTHER" id="PTHR33744">
    <property type="entry name" value="CARBOHYDRATE DIACID REGULATOR"/>
    <property type="match status" value="1"/>
</dbReference>
<dbReference type="Proteomes" id="UP000585272">
    <property type="component" value="Unassembled WGS sequence"/>
</dbReference>
<dbReference type="InterPro" id="IPR025736">
    <property type="entry name" value="PucR_C-HTH_dom"/>
</dbReference>
<reference evidence="4 5" key="1">
    <citation type="submission" date="2020-08" db="EMBL/GenBank/DDBJ databases">
        <title>Genomic Encyclopedia of Archaeal and Bacterial Type Strains, Phase II (KMG-II): from individual species to whole genera.</title>
        <authorList>
            <person name="Goeker M."/>
        </authorList>
    </citation>
    <scope>NUCLEOTIDE SEQUENCE [LARGE SCALE GENOMIC DNA]</scope>
    <source>
        <strain evidence="4 5">DSM 23288</strain>
    </source>
</reference>
<dbReference type="InterPro" id="IPR029016">
    <property type="entry name" value="GAF-like_dom_sf"/>
</dbReference>
<accession>A0A840IDI8</accession>
<dbReference type="InterPro" id="IPR051448">
    <property type="entry name" value="CdaR-like_regulators"/>
</dbReference>
<dbReference type="Gene3D" id="1.10.10.2840">
    <property type="entry name" value="PucR C-terminal helix-turn-helix domain"/>
    <property type="match status" value="1"/>
</dbReference>
<evidence type="ECO:0000313" key="4">
    <source>
        <dbReference type="EMBL" id="MBB4662866.1"/>
    </source>
</evidence>
<dbReference type="RefSeq" id="WP_183342374.1">
    <property type="nucleotide sequence ID" value="NZ_JACHNU010000002.1"/>
</dbReference>